<feature type="transmembrane region" description="Helical" evidence="1">
    <location>
        <begin position="121"/>
        <end position="140"/>
    </location>
</feature>
<reference evidence="2 3" key="1">
    <citation type="submission" date="2022-10" db="EMBL/GenBank/DDBJ databases">
        <title>Aestuariibacter sp. AA17 isolated from Montipora capitata coral fragment.</title>
        <authorList>
            <person name="Emsley S.A."/>
            <person name="Pfannmuller K.M."/>
            <person name="Loughran R.M."/>
            <person name="Shlafstein M."/>
            <person name="Papke E."/>
            <person name="Saw J.H."/>
            <person name="Ushijima B."/>
            <person name="Videau P."/>
        </authorList>
    </citation>
    <scope>NUCLEOTIDE SEQUENCE [LARGE SCALE GENOMIC DNA]</scope>
    <source>
        <strain evidence="2 3">AA17</strain>
    </source>
</reference>
<dbReference type="EMBL" id="JAOWKX010000007">
    <property type="protein sequence ID" value="MCV2885716.1"/>
    <property type="molecule type" value="Genomic_DNA"/>
</dbReference>
<evidence type="ECO:0000313" key="2">
    <source>
        <dbReference type="EMBL" id="MCV2885716.1"/>
    </source>
</evidence>
<evidence type="ECO:0000256" key="1">
    <source>
        <dbReference type="SAM" id="Phobius"/>
    </source>
</evidence>
<dbReference type="Proteomes" id="UP001652504">
    <property type="component" value="Unassembled WGS sequence"/>
</dbReference>
<proteinExistence type="predicted"/>
<keyword evidence="1" id="KW-0472">Membrane</keyword>
<dbReference type="RefSeq" id="WP_263713004.1">
    <property type="nucleotide sequence ID" value="NZ_JAOWKX010000007.1"/>
</dbReference>
<gene>
    <name evidence="2" type="ORF">OE749_13540</name>
</gene>
<comment type="caution">
    <text evidence="2">The sequence shown here is derived from an EMBL/GenBank/DDBJ whole genome shotgun (WGS) entry which is preliminary data.</text>
</comment>
<keyword evidence="1" id="KW-0812">Transmembrane</keyword>
<organism evidence="2 3">
    <name type="scientific">Fluctibacter corallii</name>
    <dbReference type="NCBI Taxonomy" id="2984329"/>
    <lineage>
        <taxon>Bacteria</taxon>
        <taxon>Pseudomonadati</taxon>
        <taxon>Pseudomonadota</taxon>
        <taxon>Gammaproteobacteria</taxon>
        <taxon>Alteromonadales</taxon>
        <taxon>Alteromonadaceae</taxon>
        <taxon>Fluctibacter</taxon>
    </lineage>
</organism>
<keyword evidence="3" id="KW-1185">Reference proteome</keyword>
<sequence length="145" mass="16283">MSGFEASALHTEWSTLQGQFHSFEKTAVHLKLAGLIALGVLVFHRHFDYLIVFITAALWVTEGMIKTYQARISDRLLVVEKAIAEQQHYKAMQLNTMWSEQRAGGVTLIISYMRQCLKPTVAFPHIFVVLLALVATSIPLPTLSL</sequence>
<feature type="transmembrane region" description="Helical" evidence="1">
    <location>
        <begin position="26"/>
        <end position="43"/>
    </location>
</feature>
<evidence type="ECO:0008006" key="4">
    <source>
        <dbReference type="Google" id="ProtNLM"/>
    </source>
</evidence>
<protein>
    <recommendedName>
        <fullName evidence="4">ABC transmembrane type-1 domain-containing protein</fullName>
    </recommendedName>
</protein>
<name>A0ABT3AAL2_9ALTE</name>
<keyword evidence="1" id="KW-1133">Transmembrane helix</keyword>
<accession>A0ABT3AAL2</accession>
<evidence type="ECO:0000313" key="3">
    <source>
        <dbReference type="Proteomes" id="UP001652504"/>
    </source>
</evidence>